<dbReference type="Gramene" id="Psat07G0108400-T1">
    <property type="protein sequence ID" value="KAI5383960.1"/>
    <property type="gene ID" value="KIW84_071084"/>
</dbReference>
<comment type="caution">
    <text evidence="2">The sequence shown here is derived from an EMBL/GenBank/DDBJ whole genome shotgun (WGS) entry which is preliminary data.</text>
</comment>
<proteinExistence type="predicted"/>
<organism evidence="2 3">
    <name type="scientific">Pisum sativum</name>
    <name type="common">Garden pea</name>
    <name type="synonym">Lathyrus oleraceus</name>
    <dbReference type="NCBI Taxonomy" id="3888"/>
    <lineage>
        <taxon>Eukaryota</taxon>
        <taxon>Viridiplantae</taxon>
        <taxon>Streptophyta</taxon>
        <taxon>Embryophyta</taxon>
        <taxon>Tracheophyta</taxon>
        <taxon>Spermatophyta</taxon>
        <taxon>Magnoliopsida</taxon>
        <taxon>eudicotyledons</taxon>
        <taxon>Gunneridae</taxon>
        <taxon>Pentapetalae</taxon>
        <taxon>rosids</taxon>
        <taxon>fabids</taxon>
        <taxon>Fabales</taxon>
        <taxon>Fabaceae</taxon>
        <taxon>Papilionoideae</taxon>
        <taxon>50 kb inversion clade</taxon>
        <taxon>NPAAA clade</taxon>
        <taxon>Hologalegina</taxon>
        <taxon>IRL clade</taxon>
        <taxon>Fabeae</taxon>
        <taxon>Lathyrus</taxon>
    </lineage>
</organism>
<protein>
    <recommendedName>
        <fullName evidence="1">PB1-like domain-containing protein</fullName>
    </recommendedName>
</protein>
<gene>
    <name evidence="2" type="ORF">KIW84_071084</name>
</gene>
<dbReference type="AlphaFoldDB" id="A0A9D4ZVJ1"/>
<dbReference type="Pfam" id="PF26130">
    <property type="entry name" value="PB1-like"/>
    <property type="match status" value="1"/>
</dbReference>
<feature type="domain" description="PB1-like" evidence="1">
    <location>
        <begin position="4"/>
        <end position="102"/>
    </location>
</feature>
<evidence type="ECO:0000313" key="2">
    <source>
        <dbReference type="EMBL" id="KAI5383960.1"/>
    </source>
</evidence>
<evidence type="ECO:0000313" key="3">
    <source>
        <dbReference type="Proteomes" id="UP001058974"/>
    </source>
</evidence>
<evidence type="ECO:0000259" key="1">
    <source>
        <dbReference type="Pfam" id="PF26130"/>
    </source>
</evidence>
<keyword evidence="3" id="KW-1185">Reference proteome</keyword>
<name>A0A9D4ZVJ1_PEA</name>
<reference evidence="2 3" key="1">
    <citation type="journal article" date="2022" name="Nat. Genet.">
        <title>Improved pea reference genome and pan-genome highlight genomic features and evolutionary characteristics.</title>
        <authorList>
            <person name="Yang T."/>
            <person name="Liu R."/>
            <person name="Luo Y."/>
            <person name="Hu S."/>
            <person name="Wang D."/>
            <person name="Wang C."/>
            <person name="Pandey M.K."/>
            <person name="Ge S."/>
            <person name="Xu Q."/>
            <person name="Li N."/>
            <person name="Li G."/>
            <person name="Huang Y."/>
            <person name="Saxena R.K."/>
            <person name="Ji Y."/>
            <person name="Li M."/>
            <person name="Yan X."/>
            <person name="He Y."/>
            <person name="Liu Y."/>
            <person name="Wang X."/>
            <person name="Xiang C."/>
            <person name="Varshney R.K."/>
            <person name="Ding H."/>
            <person name="Gao S."/>
            <person name="Zong X."/>
        </authorList>
    </citation>
    <scope>NUCLEOTIDE SEQUENCE [LARGE SCALE GENOMIC DNA]</scope>
    <source>
        <strain evidence="2 3">cv. Zhongwan 6</strain>
    </source>
</reference>
<accession>A0A9D4ZVJ1</accession>
<dbReference type="InterPro" id="IPR058594">
    <property type="entry name" value="PB1-like_dom_pln"/>
</dbReference>
<sequence length="170" mass="19903">MWLFKVIFYTKGSFVKDERLRYDGGDVYALSGQDSDFWSFFEVCDLIKGIDSSLNIDDVKLWWKHEYGCLEKDLKPFVNDEDATVLVFYTEKSNCDVEIYTEPRSSSGEKTYMERYTQSQDYQAVRRLIWRGGEEEIIHDFDEDIDDGLNIGVDNCEYIREPDDDAGTSQ</sequence>
<dbReference type="EMBL" id="JAMSHJ010000007">
    <property type="protein sequence ID" value="KAI5383960.1"/>
    <property type="molecule type" value="Genomic_DNA"/>
</dbReference>
<dbReference type="Proteomes" id="UP001058974">
    <property type="component" value="Chromosome 7"/>
</dbReference>